<name>A0A7G6T0U7_9HYPH</name>
<dbReference type="RefSeq" id="WP_183459249.1">
    <property type="nucleotide sequence ID" value="NZ_CP050296.1"/>
</dbReference>
<evidence type="ECO:0000313" key="2">
    <source>
        <dbReference type="Proteomes" id="UP000515465"/>
    </source>
</evidence>
<organism evidence="1 2">
    <name type="scientific">Mesorhizobium huakuii</name>
    <dbReference type="NCBI Taxonomy" id="28104"/>
    <lineage>
        <taxon>Bacteria</taxon>
        <taxon>Pseudomonadati</taxon>
        <taxon>Pseudomonadota</taxon>
        <taxon>Alphaproteobacteria</taxon>
        <taxon>Hyphomicrobiales</taxon>
        <taxon>Phyllobacteriaceae</taxon>
        <taxon>Mesorhizobium</taxon>
    </lineage>
</organism>
<gene>
    <name evidence="1" type="ORF">HB778_30405</name>
</gene>
<dbReference type="InterPro" id="IPR056209">
    <property type="entry name" value="SU10_adaptor"/>
</dbReference>
<sequence>MPTGREILERASVLLLDEDHVRWPLAELCSWINEGVKAIVLAKPSASSATIVIPLVAGTLQSVPATGTPTPLILQNISANVRSQTPTRLLGRAITVIGRTILDAEVPNWHDTRYSPFKKDVRHYVYDEAAPLEFFCYPGNTGDGFVQGLVSTLPTKLEATGDVKLPASYEGPVGLPEPYSDPLLDYVLYRAQMKDDLAGGPGRSAMHYQQFATAVGLKIQIEGSTSPNARRGGAK</sequence>
<proteinExistence type="predicted"/>
<evidence type="ECO:0000313" key="1">
    <source>
        <dbReference type="EMBL" id="QND60379.1"/>
    </source>
</evidence>
<dbReference type="AlphaFoldDB" id="A0A7G6T0U7"/>
<accession>A0A7G6T0U7</accession>
<reference evidence="1" key="1">
    <citation type="journal article" date="2020" name="Mol. Plant Microbe Interact.">
        <title>Complete genome sequences of four natural Pseudomonas isolates that catabolize a wide range of aromatic compounds relevant to lignin valorization.</title>
        <authorList>
            <person name="Hatmaker E.A."/>
            <person name="Presle G."/>
            <person name="Cannon O."/>
            <person name="Guss A.M."/>
            <person name="Elkins J.G."/>
        </authorList>
    </citation>
    <scope>NUCLEOTIDE SEQUENCE</scope>
    <source>
        <strain evidence="1">583</strain>
    </source>
</reference>
<dbReference type="EMBL" id="CP050296">
    <property type="protein sequence ID" value="QND60379.1"/>
    <property type="molecule type" value="Genomic_DNA"/>
</dbReference>
<protein>
    <submittedName>
        <fullName evidence="1">Uncharacterized protein</fullName>
    </submittedName>
</protein>
<dbReference type="Pfam" id="PF24175">
    <property type="entry name" value="SU10_adaptor"/>
    <property type="match status" value="1"/>
</dbReference>
<dbReference type="Proteomes" id="UP000515465">
    <property type="component" value="Chromosome"/>
</dbReference>